<dbReference type="SUPFAM" id="SSF55486">
    <property type="entry name" value="Metalloproteases ('zincins'), catalytic domain"/>
    <property type="match status" value="1"/>
</dbReference>
<evidence type="ECO:0008006" key="13">
    <source>
        <dbReference type="Google" id="ProtNLM"/>
    </source>
</evidence>
<comment type="subcellular location">
    <subcellularLocation>
        <location evidence="2">Cell membrane</location>
        <topology evidence="2">Single-pass type II membrane protein</topology>
    </subcellularLocation>
</comment>
<protein>
    <recommendedName>
        <fullName evidence="13">Neprilysin</fullName>
    </recommendedName>
</protein>
<dbReference type="InterPro" id="IPR008753">
    <property type="entry name" value="Peptidase_M13_N"/>
</dbReference>
<feature type="domain" description="Peptidase M13 N-terminal" evidence="10">
    <location>
        <begin position="170"/>
        <end position="320"/>
    </location>
</feature>
<comment type="similarity">
    <text evidence="3">Belongs to the peptidase M13 family.</text>
</comment>
<evidence type="ECO:0000256" key="3">
    <source>
        <dbReference type="ARBA" id="ARBA00007357"/>
    </source>
</evidence>
<keyword evidence="7" id="KW-0862">Zinc</keyword>
<dbReference type="Gene3D" id="3.40.390.10">
    <property type="entry name" value="Collagenase (Catalytic Domain)"/>
    <property type="match status" value="2"/>
</dbReference>
<evidence type="ECO:0000313" key="11">
    <source>
        <dbReference type="EMBL" id="KAI8046482.1"/>
    </source>
</evidence>
<keyword evidence="6" id="KW-0378">Hydrolase</keyword>
<dbReference type="CDD" id="cd08662">
    <property type="entry name" value="M13"/>
    <property type="match status" value="1"/>
</dbReference>
<evidence type="ECO:0000256" key="7">
    <source>
        <dbReference type="ARBA" id="ARBA00022833"/>
    </source>
</evidence>
<dbReference type="PRINTS" id="PR00786">
    <property type="entry name" value="NEPRILYSIN"/>
</dbReference>
<comment type="cofactor">
    <cofactor evidence="1">
        <name>Zn(2+)</name>
        <dbReference type="ChEBI" id="CHEBI:29105"/>
    </cofactor>
</comment>
<feature type="domain" description="Peptidase M13 C-terminal" evidence="9">
    <location>
        <begin position="442"/>
        <end position="573"/>
    </location>
</feature>
<reference evidence="11" key="1">
    <citation type="journal article" date="2023" name="Genome Biol. Evol.">
        <title>Long-read-based Genome Assembly of Drosophila gunungcola Reveals Fewer Chemosensory Genes in Flower-breeding Species.</title>
        <authorList>
            <person name="Negi A."/>
            <person name="Liao B.Y."/>
            <person name="Yeh S.D."/>
        </authorList>
    </citation>
    <scope>NUCLEOTIDE SEQUENCE</scope>
    <source>
        <strain evidence="11">Sukarami</strain>
    </source>
</reference>
<feature type="non-terminal residue" evidence="11">
    <location>
        <position position="1"/>
    </location>
</feature>
<dbReference type="EMBL" id="JAMKOV010000001">
    <property type="protein sequence ID" value="KAI8046482.1"/>
    <property type="molecule type" value="Genomic_DNA"/>
</dbReference>
<organism evidence="11 12">
    <name type="scientific">Drosophila gunungcola</name>
    <name type="common">fruit fly</name>
    <dbReference type="NCBI Taxonomy" id="103775"/>
    <lineage>
        <taxon>Eukaryota</taxon>
        <taxon>Metazoa</taxon>
        <taxon>Ecdysozoa</taxon>
        <taxon>Arthropoda</taxon>
        <taxon>Hexapoda</taxon>
        <taxon>Insecta</taxon>
        <taxon>Pterygota</taxon>
        <taxon>Neoptera</taxon>
        <taxon>Endopterygota</taxon>
        <taxon>Diptera</taxon>
        <taxon>Brachycera</taxon>
        <taxon>Muscomorpha</taxon>
        <taxon>Ephydroidea</taxon>
        <taxon>Drosophilidae</taxon>
        <taxon>Drosophila</taxon>
        <taxon>Sophophora</taxon>
    </lineage>
</organism>
<gene>
    <name evidence="11" type="ORF">M5D96_002692</name>
</gene>
<evidence type="ECO:0000256" key="8">
    <source>
        <dbReference type="ARBA" id="ARBA00023049"/>
    </source>
</evidence>
<keyword evidence="5" id="KW-0479">Metal-binding</keyword>
<keyword evidence="12" id="KW-1185">Reference proteome</keyword>
<dbReference type="GO" id="GO:0004222">
    <property type="term" value="F:metalloendopeptidase activity"/>
    <property type="evidence" value="ECO:0007669"/>
    <property type="project" value="InterPro"/>
</dbReference>
<dbReference type="InterPro" id="IPR000718">
    <property type="entry name" value="Peptidase_M13"/>
</dbReference>
<keyword evidence="4" id="KW-0645">Protease</keyword>
<proteinExistence type="inferred from homology"/>
<name>A0A9P9Z0H1_9MUSC</name>
<feature type="domain" description="Peptidase M13 C-terminal" evidence="9">
    <location>
        <begin position="387"/>
        <end position="438"/>
    </location>
</feature>
<accession>A0A9P9Z0H1</accession>
<evidence type="ECO:0000256" key="6">
    <source>
        <dbReference type="ARBA" id="ARBA00022801"/>
    </source>
</evidence>
<dbReference type="GO" id="GO:0046872">
    <property type="term" value="F:metal ion binding"/>
    <property type="evidence" value="ECO:0007669"/>
    <property type="project" value="UniProtKB-KW"/>
</dbReference>
<evidence type="ECO:0000256" key="5">
    <source>
        <dbReference type="ARBA" id="ARBA00022723"/>
    </source>
</evidence>
<evidence type="ECO:0000256" key="1">
    <source>
        <dbReference type="ARBA" id="ARBA00001947"/>
    </source>
</evidence>
<dbReference type="PROSITE" id="PS51885">
    <property type="entry name" value="NEPRILYSIN"/>
    <property type="match status" value="1"/>
</dbReference>
<evidence type="ECO:0000259" key="9">
    <source>
        <dbReference type="Pfam" id="PF01431"/>
    </source>
</evidence>
<dbReference type="Proteomes" id="UP001059596">
    <property type="component" value="Chromosome 3R"/>
</dbReference>
<sequence length="578" mass="66433">VAPCEDFYEYACGNYRFAKSDRDSITRRYNMADIRYTLADITRQLVGRMDLAEALNVSSELMVAQRFYNACLGAELYPFPAADPAYLSLIRSIGGFPAVDGAAWNASNFKWRDMSDDIIAYGAKGLFHREVTLFYSYIVWSPFGFDTQVNKHNIDNKTSRSYRANEERMRGYLRAFKLSEEKIAQVIEGVFAFWREALQIFEETDLSTFTDKLNEVCVRHSEALANYLAMDLLFHFDAKLSASKYQTDYCAAKLMTSMSFLFDRLYMAEYLPEENVLEVSEIVRELRMSLRKSLQEADWLDPKSRTKALLKESAIVARIGAFRDDDLADRLVREIGKLRIFEDSYATTNIHLNRLEVDLKDFSSKHSEELSNLTKPQDTLLGMQVQANYIQDDDSIIIGAGLLYPPVYHRSWPLSLKFGSLGFLVGHELTHEFNEANADVFMCYLNHYSKYLIPEINRHIDGEIASRENLGDNGGVKLAFEAYRSQMQKQLEKPGRDITSEQMPGLDLLPDQLFFLGFAQLYCADYKEEHYWDHLNDKHTIEKYRVLGALSNSEDFFQAFNCPVGSGMRPAAKTCHVW</sequence>
<evidence type="ECO:0000256" key="4">
    <source>
        <dbReference type="ARBA" id="ARBA00022670"/>
    </source>
</evidence>
<evidence type="ECO:0000259" key="10">
    <source>
        <dbReference type="Pfam" id="PF05649"/>
    </source>
</evidence>
<dbReference type="PANTHER" id="PTHR11733">
    <property type="entry name" value="ZINC METALLOPROTEASE FAMILY M13 NEPRILYSIN-RELATED"/>
    <property type="match status" value="1"/>
</dbReference>
<evidence type="ECO:0000256" key="2">
    <source>
        <dbReference type="ARBA" id="ARBA00004401"/>
    </source>
</evidence>
<keyword evidence="8" id="KW-0482">Metalloprotease</keyword>
<dbReference type="AlphaFoldDB" id="A0A9P9Z0H1"/>
<dbReference type="Pfam" id="PF05649">
    <property type="entry name" value="Peptidase_M13_N"/>
    <property type="match status" value="1"/>
</dbReference>
<dbReference type="InterPro" id="IPR024079">
    <property type="entry name" value="MetalloPept_cat_dom_sf"/>
</dbReference>
<dbReference type="InterPro" id="IPR018497">
    <property type="entry name" value="Peptidase_M13_C"/>
</dbReference>
<dbReference type="GO" id="GO:0016485">
    <property type="term" value="P:protein processing"/>
    <property type="evidence" value="ECO:0007669"/>
    <property type="project" value="TreeGrafter"/>
</dbReference>
<dbReference type="PANTHER" id="PTHR11733:SF241">
    <property type="entry name" value="GH26575P-RELATED"/>
    <property type="match status" value="1"/>
</dbReference>
<comment type="caution">
    <text evidence="11">The sequence shown here is derived from an EMBL/GenBank/DDBJ whole genome shotgun (WGS) entry which is preliminary data.</text>
</comment>
<evidence type="ECO:0000313" key="12">
    <source>
        <dbReference type="Proteomes" id="UP001059596"/>
    </source>
</evidence>
<dbReference type="GO" id="GO:0005886">
    <property type="term" value="C:plasma membrane"/>
    <property type="evidence" value="ECO:0007669"/>
    <property type="project" value="UniProtKB-SubCell"/>
</dbReference>
<dbReference type="Pfam" id="PF01431">
    <property type="entry name" value="Peptidase_M13"/>
    <property type="match status" value="2"/>
</dbReference>